<dbReference type="SMART" id="SM00457">
    <property type="entry name" value="MACPF"/>
    <property type="match status" value="1"/>
</dbReference>
<organism evidence="3 4">
    <name type="scientific">Grifola frondosa</name>
    <name type="common">Maitake</name>
    <name type="synonym">Polyporus frondosus</name>
    <dbReference type="NCBI Taxonomy" id="5627"/>
    <lineage>
        <taxon>Eukaryota</taxon>
        <taxon>Fungi</taxon>
        <taxon>Dikarya</taxon>
        <taxon>Basidiomycota</taxon>
        <taxon>Agaricomycotina</taxon>
        <taxon>Agaricomycetes</taxon>
        <taxon>Polyporales</taxon>
        <taxon>Grifolaceae</taxon>
        <taxon>Grifola</taxon>
    </lineage>
</organism>
<name>A0A1C7MBD5_GRIFR</name>
<evidence type="ECO:0000313" key="4">
    <source>
        <dbReference type="Proteomes" id="UP000092993"/>
    </source>
</evidence>
<feature type="region of interest" description="Disordered" evidence="1">
    <location>
        <begin position="1"/>
        <end position="25"/>
    </location>
</feature>
<evidence type="ECO:0000256" key="1">
    <source>
        <dbReference type="SAM" id="MobiDB-lite"/>
    </source>
</evidence>
<dbReference type="EMBL" id="LUGG01000006">
    <property type="protein sequence ID" value="OBZ73729.1"/>
    <property type="molecule type" value="Genomic_DNA"/>
</dbReference>
<comment type="caution">
    <text evidence="3">The sequence shown here is derived from an EMBL/GenBank/DDBJ whole genome shotgun (WGS) entry which is preliminary data.</text>
</comment>
<dbReference type="STRING" id="5627.A0A1C7MBD5"/>
<proteinExistence type="predicted"/>
<dbReference type="Pfam" id="PF01823">
    <property type="entry name" value="MACPF"/>
    <property type="match status" value="1"/>
</dbReference>
<keyword evidence="4" id="KW-1185">Reference proteome</keyword>
<sequence>MDRLGRRWGKRGGRRRCDVGDQPHRKQIHQYGDRQRWHNAAQPSIHSRIRPLRKMYSNDSETSFDAILVGPTTISPARIVHGLSCIHSLKLGRPMSAPISTVFWTVIWALATGCNLLTYRSMQKSLLPHLSHESEYSYPIYKARLSKWPNVDAMNQNTSAIITFGNQTLTEINVSHEHIAFSATPPNCPFSCTLRIKIVFSMSTDFSNFDPRDIPVNTIPCLTSLGATYNVLTGLYADARSCKQVVLDWGNATYHDLAFGSNGKVWAIPDSINFQSYVNTIFMSNHGESTEDYTKSLSSRTELGASYPFFSGSVSVDYSSEETSNVANSFTRVMHNVNLYTLSLPLPDRLRSLLSPWFQKDLDEKDPAALFDQYGTHLVNSLTAGGRASFTYATDSRKYSSSESVEVAAQLTVKFLMGQLSAEEQVKYKETISSFQTSSKHKILTQGGAPQYGNDSFLSHISDWARSVEDYTAFVDFGSTPAFVPLWQLASTAGRQNVLRDAYDRYCRDFVPEIQIKGPYLHVTPVRCLDASGVLITLEGNGIGSFITFPPAVDNLCYVSQPWGRESPTTYAGAAVSELVPGVLAPVVKWEKVATSASISAIWRGYGPSEDYVVLSNVCAVGFNDVPPANLRQLYSSTPSGAVWEIHEAKADKPINGMTVASPWKFTGSGVKPLESPFVVNMDEVVVAPKLAVALGEGPKLLSADVGKEEEKEKGAVDA</sequence>
<protein>
    <recommendedName>
        <fullName evidence="2">MACPF domain-containing protein</fullName>
    </recommendedName>
</protein>
<dbReference type="InterPro" id="IPR020864">
    <property type="entry name" value="MACPF"/>
</dbReference>
<dbReference type="AlphaFoldDB" id="A0A1C7MBD5"/>
<evidence type="ECO:0000313" key="3">
    <source>
        <dbReference type="EMBL" id="OBZ73729.1"/>
    </source>
</evidence>
<feature type="domain" description="MACPF" evidence="2">
    <location>
        <begin position="208"/>
        <end position="521"/>
    </location>
</feature>
<reference evidence="3 4" key="1">
    <citation type="submission" date="2016-03" db="EMBL/GenBank/DDBJ databases">
        <title>Whole genome sequencing of Grifola frondosa 9006-11.</title>
        <authorList>
            <person name="Min B."/>
            <person name="Park H."/>
            <person name="Kim J.-G."/>
            <person name="Cho H."/>
            <person name="Oh Y.-L."/>
            <person name="Kong W.-S."/>
            <person name="Choi I.-G."/>
        </authorList>
    </citation>
    <scope>NUCLEOTIDE SEQUENCE [LARGE SCALE GENOMIC DNA]</scope>
    <source>
        <strain evidence="3 4">9006-11</strain>
    </source>
</reference>
<accession>A0A1C7MBD5</accession>
<gene>
    <name evidence="3" type="ORF">A0H81_06231</name>
</gene>
<dbReference type="OrthoDB" id="2933584at2759"/>
<feature type="compositionally biased region" description="Basic residues" evidence="1">
    <location>
        <begin position="1"/>
        <end position="14"/>
    </location>
</feature>
<feature type="compositionally biased region" description="Basic and acidic residues" evidence="1">
    <location>
        <begin position="15"/>
        <end position="24"/>
    </location>
</feature>
<evidence type="ECO:0000259" key="2">
    <source>
        <dbReference type="PROSITE" id="PS51412"/>
    </source>
</evidence>
<dbReference type="Proteomes" id="UP000092993">
    <property type="component" value="Unassembled WGS sequence"/>
</dbReference>
<dbReference type="PROSITE" id="PS51412">
    <property type="entry name" value="MACPF_2"/>
    <property type="match status" value="1"/>
</dbReference>